<feature type="compositionally biased region" description="Low complexity" evidence="5">
    <location>
        <begin position="140"/>
        <end position="151"/>
    </location>
</feature>
<dbReference type="RefSeq" id="WP_394471935.1">
    <property type="nucleotide sequence ID" value="NZ_JBIGHY010000007.1"/>
</dbReference>
<keyword evidence="2" id="KW-0226">DNA condensation</keyword>
<evidence type="ECO:0000256" key="4">
    <source>
        <dbReference type="RuleBase" id="RU003939"/>
    </source>
</evidence>
<keyword evidence="7" id="KW-1185">Reference proteome</keyword>
<comment type="caution">
    <text evidence="6">The sequence shown here is derived from an EMBL/GenBank/DDBJ whole genome shotgun (WGS) entry which is preliminary data.</text>
</comment>
<dbReference type="InterPro" id="IPR000119">
    <property type="entry name" value="Hist_DNA-bd"/>
</dbReference>
<dbReference type="SUPFAM" id="SSF47729">
    <property type="entry name" value="IHF-like DNA-binding proteins"/>
    <property type="match status" value="1"/>
</dbReference>
<proteinExistence type="inferred from homology"/>
<dbReference type="Gene3D" id="4.10.520.10">
    <property type="entry name" value="IHF-like DNA-binding proteins"/>
    <property type="match status" value="1"/>
</dbReference>
<comment type="similarity">
    <text evidence="1 4">Belongs to the bacterial histone-like protein family.</text>
</comment>
<feature type="region of interest" description="Disordered" evidence="5">
    <location>
        <begin position="1"/>
        <end position="36"/>
    </location>
</feature>
<dbReference type="Pfam" id="PF00216">
    <property type="entry name" value="Bac_DNA_binding"/>
    <property type="match status" value="1"/>
</dbReference>
<organism evidence="6 7">
    <name type="scientific">Pelomonas dachongensis</name>
    <dbReference type="NCBI Taxonomy" id="3299029"/>
    <lineage>
        <taxon>Bacteria</taxon>
        <taxon>Pseudomonadati</taxon>
        <taxon>Pseudomonadota</taxon>
        <taxon>Betaproteobacteria</taxon>
        <taxon>Burkholderiales</taxon>
        <taxon>Sphaerotilaceae</taxon>
        <taxon>Roseateles</taxon>
    </lineage>
</organism>
<dbReference type="InterPro" id="IPR020816">
    <property type="entry name" value="Histone-like_DNA-bd_CS"/>
</dbReference>
<dbReference type="PRINTS" id="PR01727">
    <property type="entry name" value="DNABINDINGHU"/>
</dbReference>
<dbReference type="PROSITE" id="PS00045">
    <property type="entry name" value="HISTONE_LIKE"/>
    <property type="match status" value="1"/>
</dbReference>
<dbReference type="CDD" id="cd13831">
    <property type="entry name" value="HU"/>
    <property type="match status" value="1"/>
</dbReference>
<accession>A0ABW7EUE1</accession>
<dbReference type="PANTHER" id="PTHR33175">
    <property type="entry name" value="DNA-BINDING PROTEIN HU"/>
    <property type="match status" value="1"/>
</dbReference>
<gene>
    <name evidence="6" type="ORF">ACG02S_18380</name>
</gene>
<dbReference type="GO" id="GO:0003677">
    <property type="term" value="F:DNA binding"/>
    <property type="evidence" value="ECO:0007669"/>
    <property type="project" value="UniProtKB-KW"/>
</dbReference>
<dbReference type="Proteomes" id="UP001606300">
    <property type="component" value="Unassembled WGS sequence"/>
</dbReference>
<dbReference type="SMART" id="SM00411">
    <property type="entry name" value="BHL"/>
    <property type="match status" value="1"/>
</dbReference>
<evidence type="ECO:0000256" key="2">
    <source>
        <dbReference type="ARBA" id="ARBA00023067"/>
    </source>
</evidence>
<dbReference type="EMBL" id="JBIGHY010000007">
    <property type="protein sequence ID" value="MFG6415865.1"/>
    <property type="molecule type" value="Genomic_DNA"/>
</dbReference>
<dbReference type="PANTHER" id="PTHR33175:SF3">
    <property type="entry name" value="DNA-BINDING PROTEIN HU-BETA"/>
    <property type="match status" value="1"/>
</dbReference>
<name>A0ABW7EUE1_9BURK</name>
<evidence type="ECO:0000313" key="6">
    <source>
        <dbReference type="EMBL" id="MFG6415865.1"/>
    </source>
</evidence>
<protein>
    <submittedName>
        <fullName evidence="6">HU family DNA-binding protein</fullName>
    </submittedName>
</protein>
<feature type="region of interest" description="Disordered" evidence="5">
    <location>
        <begin position="136"/>
        <end position="157"/>
    </location>
</feature>
<evidence type="ECO:0000256" key="1">
    <source>
        <dbReference type="ARBA" id="ARBA00010529"/>
    </source>
</evidence>
<sequence>MHRRGHCDGYGTLPTEYARRHGPQSRPPEPFGRVLDETPRMNKTDLIEHLAAKHELSKAEAGRVLETLLDAIVTTVKKGGAVSIPGFGSFKQHARAARNGVNPSTGAKIKIAAAKLPKFTPGAGFKAAVDPKAAAKKAAAKPAAKAAAKPAAKAKKK</sequence>
<dbReference type="InterPro" id="IPR010992">
    <property type="entry name" value="IHF-like_DNA-bd_dom_sf"/>
</dbReference>
<evidence type="ECO:0000256" key="5">
    <source>
        <dbReference type="SAM" id="MobiDB-lite"/>
    </source>
</evidence>
<evidence type="ECO:0000313" key="7">
    <source>
        <dbReference type="Proteomes" id="UP001606300"/>
    </source>
</evidence>
<keyword evidence="3 6" id="KW-0238">DNA-binding</keyword>
<evidence type="ECO:0000256" key="3">
    <source>
        <dbReference type="ARBA" id="ARBA00023125"/>
    </source>
</evidence>
<reference evidence="6 7" key="1">
    <citation type="submission" date="2024-09" db="EMBL/GenBank/DDBJ databases">
        <title>Novel species of the genus Pelomonas and Roseateles isolated from streams.</title>
        <authorList>
            <person name="Lu H."/>
        </authorList>
    </citation>
    <scope>NUCLEOTIDE SEQUENCE [LARGE SCALE GENOMIC DNA]</scope>
    <source>
        <strain evidence="6 7">DC23W</strain>
    </source>
</reference>